<sequence length="423" mass="47811">MEKRINRRYELLKPIVPMRSGILYSGNDLSLNREIIIFVVESRGEKHKQAYLQLLQQVAMFNDSRFLHILDVGIENQRIFAALKTFAGKPLIQGLKHHSFSTREIIAMVFELGKGLQDAMEHGISGFSVLSSNVWIGDDGQLQMINYWEKGEPAERGVQGLAGLLYQLMTRSETLPDSLQAAEHSLRSALKDMPESYREMFMMTWRRAWNGQNTLSSFILSLQNAAQEPWTKETQPMEESFPNEYEEPDDMEEDEEQEPRQRGFLWRASAKLMIGAAVAGFSILFLIFLFGLGGPDKQDPTIAGQSNQRDAALNTSPAPTESEPEPEHEREKSTQTEDEQETSAEPPEAAQEPPSSDGPVFVPNLIGLTKQQAEKQALASGLRYQFFIEPNESPAETVFKQDLEPGRKVNKGERITFWVSRGN</sequence>
<dbReference type="SMART" id="SM00740">
    <property type="entry name" value="PASTA"/>
    <property type="match status" value="1"/>
</dbReference>
<feature type="region of interest" description="Disordered" evidence="1">
    <location>
        <begin position="229"/>
        <end position="260"/>
    </location>
</feature>
<dbReference type="Gene3D" id="3.30.10.20">
    <property type="match status" value="1"/>
</dbReference>
<feature type="transmembrane region" description="Helical" evidence="2">
    <location>
        <begin position="272"/>
        <end position="292"/>
    </location>
</feature>
<feature type="region of interest" description="Disordered" evidence="1">
    <location>
        <begin position="300"/>
        <end position="363"/>
    </location>
</feature>
<evidence type="ECO:0000256" key="1">
    <source>
        <dbReference type="SAM" id="MobiDB-lite"/>
    </source>
</evidence>
<evidence type="ECO:0000313" key="5">
    <source>
        <dbReference type="Proteomes" id="UP000061660"/>
    </source>
</evidence>
<dbReference type="PROSITE" id="PS51178">
    <property type="entry name" value="PASTA"/>
    <property type="match status" value="1"/>
</dbReference>
<evidence type="ECO:0000256" key="2">
    <source>
        <dbReference type="SAM" id="Phobius"/>
    </source>
</evidence>
<keyword evidence="2" id="KW-1133">Transmembrane helix</keyword>
<gene>
    <name evidence="4" type="ORF">IJ22_16390</name>
</gene>
<feature type="compositionally biased region" description="Acidic residues" evidence="1">
    <location>
        <begin position="244"/>
        <end position="257"/>
    </location>
</feature>
<accession>A0A0U2W3P3</accession>
<dbReference type="RefSeq" id="WP_062408359.1">
    <property type="nucleotide sequence ID" value="NZ_CP013652.1"/>
</dbReference>
<dbReference type="KEGG" id="pnp:IJ22_16390"/>
<dbReference type="OrthoDB" id="2677720at2"/>
<dbReference type="PATRIC" id="fig|162209.4.peg.1736"/>
<reference evidence="5" key="1">
    <citation type="submission" date="2015-12" db="EMBL/GenBank/DDBJ databases">
        <title>Complete genome sequences of two moderately thermophilic Paenibacillus species.</title>
        <authorList>
            <person name="Butler R.III."/>
            <person name="Wang J."/>
            <person name="Stark B.C."/>
            <person name="Pombert J.-F."/>
        </authorList>
    </citation>
    <scope>NUCLEOTIDE SEQUENCE [LARGE SCALE GENOMIC DNA]</scope>
    <source>
        <strain evidence="5">32O-Y</strain>
    </source>
</reference>
<organism evidence="4 5">
    <name type="scientific">Paenibacillus naphthalenovorans</name>
    <dbReference type="NCBI Taxonomy" id="162209"/>
    <lineage>
        <taxon>Bacteria</taxon>
        <taxon>Bacillati</taxon>
        <taxon>Bacillota</taxon>
        <taxon>Bacilli</taxon>
        <taxon>Bacillales</taxon>
        <taxon>Paenibacillaceae</taxon>
        <taxon>Paenibacillus</taxon>
    </lineage>
</organism>
<feature type="domain" description="PASTA" evidence="3">
    <location>
        <begin position="358"/>
        <end position="421"/>
    </location>
</feature>
<evidence type="ECO:0000259" key="3">
    <source>
        <dbReference type="PROSITE" id="PS51178"/>
    </source>
</evidence>
<dbReference type="AlphaFoldDB" id="A0A0U2W3P3"/>
<keyword evidence="2" id="KW-0812">Transmembrane</keyword>
<feature type="compositionally biased region" description="Low complexity" evidence="1">
    <location>
        <begin position="343"/>
        <end position="355"/>
    </location>
</feature>
<dbReference type="SUPFAM" id="SSF54184">
    <property type="entry name" value="Penicillin-binding protein 2x (pbp-2x), c-terminal domain"/>
    <property type="match status" value="1"/>
</dbReference>
<dbReference type="STRING" id="162209.IJ22_16390"/>
<keyword evidence="2" id="KW-0472">Membrane</keyword>
<feature type="compositionally biased region" description="Basic and acidic residues" evidence="1">
    <location>
        <begin position="325"/>
        <end position="335"/>
    </location>
</feature>
<protein>
    <submittedName>
        <fullName evidence="4">PASTA domain-containing protein</fullName>
    </submittedName>
</protein>
<reference evidence="4 5" key="2">
    <citation type="journal article" date="2016" name="Genome Announc.">
        <title>Complete Genome Sequences of Two Interactive Moderate Thermophiles, Paenibacillus napthalenovorans 32O-Y and Paenibacillus sp. 32O-W.</title>
        <authorList>
            <person name="Butler R.R.III."/>
            <person name="Wang J."/>
            <person name="Stark B.C."/>
            <person name="Pombert J.F."/>
        </authorList>
    </citation>
    <scope>NUCLEOTIDE SEQUENCE [LARGE SCALE GENOMIC DNA]</scope>
    <source>
        <strain evidence="4 5">32O-Y</strain>
    </source>
</reference>
<dbReference type="SUPFAM" id="SSF56112">
    <property type="entry name" value="Protein kinase-like (PK-like)"/>
    <property type="match status" value="1"/>
</dbReference>
<proteinExistence type="predicted"/>
<evidence type="ECO:0000313" key="4">
    <source>
        <dbReference type="EMBL" id="ALS22013.1"/>
    </source>
</evidence>
<dbReference type="CDD" id="cd06577">
    <property type="entry name" value="PASTA_pknB"/>
    <property type="match status" value="1"/>
</dbReference>
<keyword evidence="5" id="KW-1185">Reference proteome</keyword>
<name>A0A0U2W3P3_9BACL</name>
<dbReference type="Pfam" id="PF03793">
    <property type="entry name" value="PASTA"/>
    <property type="match status" value="1"/>
</dbReference>
<dbReference type="EMBL" id="CP013652">
    <property type="protein sequence ID" value="ALS22013.1"/>
    <property type="molecule type" value="Genomic_DNA"/>
</dbReference>
<dbReference type="Proteomes" id="UP000061660">
    <property type="component" value="Chromosome"/>
</dbReference>
<dbReference type="InterPro" id="IPR005543">
    <property type="entry name" value="PASTA_dom"/>
</dbReference>
<dbReference type="InterPro" id="IPR011009">
    <property type="entry name" value="Kinase-like_dom_sf"/>
</dbReference>